<reference evidence="1 2" key="1">
    <citation type="submission" date="2018-09" db="EMBL/GenBank/DDBJ databases">
        <title>Sphingomonas sp. DAC4.</title>
        <authorList>
            <person name="Seo T."/>
        </authorList>
    </citation>
    <scope>NUCLEOTIDE SEQUENCE [LARGE SCALE GENOMIC DNA]</scope>
    <source>
        <strain evidence="1 2">DAC4</strain>
    </source>
</reference>
<name>A0A418Q2I6_9SPHN</name>
<dbReference type="AlphaFoldDB" id="A0A418Q2I6"/>
<sequence length="169" mass="18748">MDENRLLPKRYAEALGYSTLAWALLETGLDILVAITFHRFDGNQSHPEIPRSLSRKIGYLKDIAKLRPGHPWANRILAIAATAGELSDERHHVTHGVATGGFDGESTYVFRLLYEKTMHQPLERPVSVTQLRELSAKTRDAAIAALDLAHEMVDAIKDVDNDPVGKAGR</sequence>
<protein>
    <submittedName>
        <fullName evidence="1">Uncharacterized protein</fullName>
    </submittedName>
</protein>
<comment type="caution">
    <text evidence="1">The sequence shown here is derived from an EMBL/GenBank/DDBJ whole genome shotgun (WGS) entry which is preliminary data.</text>
</comment>
<dbReference type="RefSeq" id="WP_119532041.1">
    <property type="nucleotide sequence ID" value="NZ_QXTF01000001.1"/>
</dbReference>
<proteinExistence type="predicted"/>
<accession>A0A418Q2I6</accession>
<gene>
    <name evidence="1" type="ORF">D3M59_04705</name>
</gene>
<organism evidence="1 2">
    <name type="scientific">Sphingomonas edaphi</name>
    <dbReference type="NCBI Taxonomy" id="2315689"/>
    <lineage>
        <taxon>Bacteria</taxon>
        <taxon>Pseudomonadati</taxon>
        <taxon>Pseudomonadota</taxon>
        <taxon>Alphaproteobacteria</taxon>
        <taxon>Sphingomonadales</taxon>
        <taxon>Sphingomonadaceae</taxon>
        <taxon>Sphingomonas</taxon>
    </lineage>
</organism>
<dbReference type="EMBL" id="QXTF01000001">
    <property type="protein sequence ID" value="RIX32266.1"/>
    <property type="molecule type" value="Genomic_DNA"/>
</dbReference>
<evidence type="ECO:0000313" key="2">
    <source>
        <dbReference type="Proteomes" id="UP000285023"/>
    </source>
</evidence>
<dbReference type="Proteomes" id="UP000285023">
    <property type="component" value="Unassembled WGS sequence"/>
</dbReference>
<keyword evidence="2" id="KW-1185">Reference proteome</keyword>
<evidence type="ECO:0000313" key="1">
    <source>
        <dbReference type="EMBL" id="RIX32266.1"/>
    </source>
</evidence>